<dbReference type="Proteomes" id="UP000002595">
    <property type="component" value="Chromosome"/>
</dbReference>
<proteinExistence type="predicted"/>
<sequence>MRQTLLSSSCGLLRMEWARRAREAYLAIGREYGATRARPLPVADFATAGPKALDVGSGTGAQPRYLEHEHPYVVHCDLDRRLSPGGDFVECEATMLPFRDGAFDAAYLVAVIHHMPPEAARRALAEAKRAARLVVATAWAPARGREVAPGVYEVPWGDRATRIYYRYELEDLIAMAPAAPLSAGVARRRRQTNYYILF</sequence>
<dbReference type="InterPro" id="IPR013216">
    <property type="entry name" value="Methyltransf_11"/>
</dbReference>
<keyword evidence="2" id="KW-0808">Transferase</keyword>
<keyword evidence="2" id="KW-0489">Methyltransferase</keyword>
<name>A1RTQ2_PYRIL</name>
<dbReference type="eggNOG" id="arCOG04583">
    <property type="taxonomic scope" value="Archaea"/>
</dbReference>
<dbReference type="Gene3D" id="3.40.50.150">
    <property type="entry name" value="Vaccinia Virus protein VP39"/>
    <property type="match status" value="1"/>
</dbReference>
<dbReference type="SUPFAM" id="SSF53335">
    <property type="entry name" value="S-adenosyl-L-methionine-dependent methyltransferases"/>
    <property type="match status" value="1"/>
</dbReference>
<gene>
    <name evidence="2" type="ordered locus">Pisl_1163</name>
</gene>
<evidence type="ECO:0000259" key="1">
    <source>
        <dbReference type="Pfam" id="PF08241"/>
    </source>
</evidence>
<dbReference type="GO" id="GO:0008757">
    <property type="term" value="F:S-adenosylmethionine-dependent methyltransferase activity"/>
    <property type="evidence" value="ECO:0007669"/>
    <property type="project" value="InterPro"/>
</dbReference>
<keyword evidence="3" id="KW-1185">Reference proteome</keyword>
<organism evidence="2 3">
    <name type="scientific">Pyrobaculum islandicum (strain DSM 4184 / JCM 9189 / GEO3)</name>
    <dbReference type="NCBI Taxonomy" id="384616"/>
    <lineage>
        <taxon>Archaea</taxon>
        <taxon>Thermoproteota</taxon>
        <taxon>Thermoprotei</taxon>
        <taxon>Thermoproteales</taxon>
        <taxon>Thermoproteaceae</taxon>
        <taxon>Pyrobaculum</taxon>
    </lineage>
</organism>
<dbReference type="AlphaFoldDB" id="A1RTQ2"/>
<protein>
    <submittedName>
        <fullName evidence="2">Methyltransferase type 11</fullName>
    </submittedName>
</protein>
<dbReference type="KEGG" id="pis:Pisl_1163"/>
<dbReference type="EMBL" id="CP000504">
    <property type="protein sequence ID" value="ABL88334.1"/>
    <property type="molecule type" value="Genomic_DNA"/>
</dbReference>
<accession>A1RTQ2</accession>
<dbReference type="InterPro" id="IPR029063">
    <property type="entry name" value="SAM-dependent_MTases_sf"/>
</dbReference>
<dbReference type="CDD" id="cd02440">
    <property type="entry name" value="AdoMet_MTases"/>
    <property type="match status" value="1"/>
</dbReference>
<dbReference type="GO" id="GO:0032259">
    <property type="term" value="P:methylation"/>
    <property type="evidence" value="ECO:0007669"/>
    <property type="project" value="UniProtKB-KW"/>
</dbReference>
<feature type="domain" description="Methyltransferase type 11" evidence="1">
    <location>
        <begin position="53"/>
        <end position="131"/>
    </location>
</feature>
<dbReference type="Pfam" id="PF08241">
    <property type="entry name" value="Methyltransf_11"/>
    <property type="match status" value="1"/>
</dbReference>
<evidence type="ECO:0000313" key="3">
    <source>
        <dbReference type="Proteomes" id="UP000002595"/>
    </source>
</evidence>
<reference evidence="2" key="1">
    <citation type="submission" date="2006-12" db="EMBL/GenBank/DDBJ databases">
        <title>Complete sequence of Pyrobaculum islandicum DSM 4184.</title>
        <authorList>
            <person name="Copeland A."/>
            <person name="Lucas S."/>
            <person name="Lapidus A."/>
            <person name="Barry K."/>
            <person name="Detter J.C."/>
            <person name="Glavina del Rio T."/>
            <person name="Dalin E."/>
            <person name="Tice H."/>
            <person name="Pitluck S."/>
            <person name="Meincke L."/>
            <person name="Brettin T."/>
            <person name="Bruce D."/>
            <person name="Han C."/>
            <person name="Tapia R."/>
            <person name="Gilna P."/>
            <person name="Schmutz J."/>
            <person name="Larimer F."/>
            <person name="Land M."/>
            <person name="Hauser L."/>
            <person name="Kyrpides N."/>
            <person name="Mikhailova N."/>
            <person name="Cozen A.E."/>
            <person name="Fitz-Gibbon S.T."/>
            <person name="House C.H."/>
            <person name="Saltikov C."/>
            <person name="Lowe T."/>
            <person name="Richardson P."/>
        </authorList>
    </citation>
    <scope>NUCLEOTIDE SEQUENCE [LARGE SCALE GENOMIC DNA]</scope>
    <source>
        <strain evidence="2">DSM 4184</strain>
    </source>
</reference>
<evidence type="ECO:0000313" key="2">
    <source>
        <dbReference type="EMBL" id="ABL88334.1"/>
    </source>
</evidence>
<dbReference type="STRING" id="384616.Pisl_1163"/>
<dbReference type="HOGENOM" id="CLU_1451465_0_0_2"/>